<keyword evidence="10" id="KW-1185">Reference proteome</keyword>
<dbReference type="Proteomes" id="UP000219042">
    <property type="component" value="Unassembled WGS sequence"/>
</dbReference>
<evidence type="ECO:0000313" key="9">
    <source>
        <dbReference type="EMBL" id="SNX43126.1"/>
    </source>
</evidence>
<evidence type="ECO:0000256" key="8">
    <source>
        <dbReference type="ARBA" id="ARBA00023239"/>
    </source>
</evidence>
<evidence type="ECO:0000256" key="2">
    <source>
        <dbReference type="ARBA" id="ARBA00005170"/>
    </source>
</evidence>
<keyword evidence="6" id="KW-0210">Decarboxylase</keyword>
<dbReference type="OrthoDB" id="8612680at2"/>
<comment type="similarity">
    <text evidence="3">Belongs to the alpha-acetolactate decarboxylase family.</text>
</comment>
<gene>
    <name evidence="9" type="ORF">SAMN05421731_101160</name>
</gene>
<accession>A0A240E3K9</accession>
<dbReference type="NCBIfam" id="TIGR01252">
    <property type="entry name" value="acetolac_decarb"/>
    <property type="match status" value="1"/>
</dbReference>
<evidence type="ECO:0000256" key="1">
    <source>
        <dbReference type="ARBA" id="ARBA00001784"/>
    </source>
</evidence>
<evidence type="ECO:0000256" key="5">
    <source>
        <dbReference type="ARBA" id="ARBA00020164"/>
    </source>
</evidence>
<keyword evidence="7" id="KW-0005">Acetoin biosynthesis</keyword>
<dbReference type="CDD" id="cd17299">
    <property type="entry name" value="acetolactate_decarboxylase"/>
    <property type="match status" value="1"/>
</dbReference>
<dbReference type="PANTHER" id="PTHR35524:SF1">
    <property type="entry name" value="ALPHA-ACETOLACTATE DECARBOXYLASE"/>
    <property type="match status" value="1"/>
</dbReference>
<dbReference type="Gene3D" id="2.120.10.30">
    <property type="entry name" value="TolB, C-terminal domain"/>
    <property type="match status" value="1"/>
</dbReference>
<dbReference type="SUPFAM" id="SSF117856">
    <property type="entry name" value="AF0104/ALDC/Ptd012-like"/>
    <property type="match status" value="1"/>
</dbReference>
<sequence>MNTSYNFFIALFILVNYFVTTTTVYARDHIYFQADEAIYPEGIAYDATTDTFIVSSMKKGKLGRVDREGNYQVFADDKSLISSHGIQIDTKRNRVLVCVGDNGISKRSDEKTTLNLARVVEFELSSGKLKRVIELTNLATKYENHLANDLTIDEEGNAYVTDSFAPVIYKIPLNGTPSIFISMPKFTQETSQASGLEPNLNGILYHPNGFLIAANWRQGTLWRIPIHNPDALNKIEINSPVQGIDGLTLISQNTLATIQSYRTAHSQLSSKISILESEDNWYSAKIIQRHNNTPFMNLPTTATLANGNLYFLNSQYAELFSKQKSALQRHYNIGKISGLTNNTMEKMQETSRSNKIFQISIVDAFLTGQYDGMMHFGEVKKYGDFGLGAFDQMDGEMLAFDGDFFQIKSDGKAYPVTNKMLTPQSFVTFFKPEKTVQLKANLTKNNFDKWVLEHMNKNQIYAIRIDGIFDVVKTRSNPPQEKPYQPLVKVIQSQNTFDLNSVRGTLVGYRMPDFMSRLNVPGVHLHFIDENKTVGGHVLDFKMKSGVMQMARMKSFEFSIPNNDDFNKIDFKIDRSQEINKAE</sequence>
<dbReference type="Pfam" id="PF03306">
    <property type="entry name" value="AAL_decarboxy"/>
    <property type="match status" value="1"/>
</dbReference>
<dbReference type="SUPFAM" id="SSF63829">
    <property type="entry name" value="Calcium-dependent phosphotriesterase"/>
    <property type="match status" value="1"/>
</dbReference>
<dbReference type="GO" id="GO:0047605">
    <property type="term" value="F:acetolactate decarboxylase activity"/>
    <property type="evidence" value="ECO:0007669"/>
    <property type="project" value="UniProtKB-EC"/>
</dbReference>
<evidence type="ECO:0000256" key="6">
    <source>
        <dbReference type="ARBA" id="ARBA00022793"/>
    </source>
</evidence>
<dbReference type="InterPro" id="IPR005128">
    <property type="entry name" value="Acetolactate_a_deCO2ase"/>
</dbReference>
<dbReference type="UniPathway" id="UPA00626">
    <property type="reaction ID" value="UER00678"/>
</dbReference>
<dbReference type="EC" id="4.1.1.5" evidence="4"/>
<protein>
    <recommendedName>
        <fullName evidence="5">Alpha-acetolactate decarboxylase</fullName>
        <ecNumber evidence="4">4.1.1.5</ecNumber>
    </recommendedName>
</protein>
<evidence type="ECO:0000313" key="10">
    <source>
        <dbReference type="Proteomes" id="UP000219042"/>
    </source>
</evidence>
<keyword evidence="8" id="KW-0456">Lyase</keyword>
<evidence type="ECO:0000256" key="7">
    <source>
        <dbReference type="ARBA" id="ARBA00023061"/>
    </source>
</evidence>
<dbReference type="InterPro" id="IPR011042">
    <property type="entry name" value="6-blade_b-propeller_TolB-like"/>
</dbReference>
<comment type="pathway">
    <text evidence="2">Polyol metabolism; (R,R)-butane-2,3-diol biosynthesis; (R,R)-butane-2,3-diol from pyruvate: step 2/3.</text>
</comment>
<proteinExistence type="inferred from homology"/>
<name>A0A240E3K9_9GAMM</name>
<organism evidence="9 10">
    <name type="scientific">Acinetobacter puyangensis</name>
    <dbReference type="NCBI Taxonomy" id="1096779"/>
    <lineage>
        <taxon>Bacteria</taxon>
        <taxon>Pseudomonadati</taxon>
        <taxon>Pseudomonadota</taxon>
        <taxon>Gammaproteobacteria</taxon>
        <taxon>Moraxellales</taxon>
        <taxon>Moraxellaceae</taxon>
        <taxon>Acinetobacter</taxon>
    </lineage>
</organism>
<evidence type="ECO:0000256" key="4">
    <source>
        <dbReference type="ARBA" id="ARBA00013204"/>
    </source>
</evidence>
<comment type="catalytic activity">
    <reaction evidence="1">
        <text>(2S)-2-acetolactate + H(+) = (R)-acetoin + CO2</text>
        <dbReference type="Rhea" id="RHEA:21580"/>
        <dbReference type="ChEBI" id="CHEBI:15378"/>
        <dbReference type="ChEBI" id="CHEBI:15686"/>
        <dbReference type="ChEBI" id="CHEBI:16526"/>
        <dbReference type="ChEBI" id="CHEBI:58476"/>
        <dbReference type="EC" id="4.1.1.5"/>
    </reaction>
</comment>
<dbReference type="AlphaFoldDB" id="A0A240E3K9"/>
<dbReference type="GO" id="GO:0045151">
    <property type="term" value="P:acetoin biosynthetic process"/>
    <property type="evidence" value="ECO:0007669"/>
    <property type="project" value="UniProtKB-KW"/>
</dbReference>
<dbReference type="PANTHER" id="PTHR35524">
    <property type="entry name" value="ALPHA-ACETOLACTATE DECARBOXYLASE"/>
    <property type="match status" value="1"/>
</dbReference>
<evidence type="ECO:0000256" key="3">
    <source>
        <dbReference type="ARBA" id="ARBA00007106"/>
    </source>
</evidence>
<reference evidence="10" key="1">
    <citation type="submission" date="2016-09" db="EMBL/GenBank/DDBJ databases">
        <authorList>
            <person name="Varghese N."/>
            <person name="Submissions S."/>
        </authorList>
    </citation>
    <scope>NUCLEOTIDE SEQUENCE [LARGE SCALE GENOMIC DNA]</scope>
    <source>
        <strain evidence="10">ANC 4466</strain>
    </source>
</reference>
<dbReference type="Gene3D" id="3.30.1330.80">
    <property type="entry name" value="Hypothetical protein, similar to alpha- acetolactate decarboxylase, domain 2"/>
    <property type="match status" value="2"/>
</dbReference>
<dbReference type="EMBL" id="OANT01000001">
    <property type="protein sequence ID" value="SNX43126.1"/>
    <property type="molecule type" value="Genomic_DNA"/>
</dbReference>
<dbReference type="RefSeq" id="WP_097077461.1">
    <property type="nucleotide sequence ID" value="NZ_BAABHT010000020.1"/>
</dbReference>